<dbReference type="InterPro" id="IPR004840">
    <property type="entry name" value="Amino_acid_permease_CS"/>
</dbReference>
<feature type="transmembrane region" description="Helical" evidence="8">
    <location>
        <begin position="331"/>
        <end position="357"/>
    </location>
</feature>
<dbReference type="KEGG" id="lji:ELX58_04165"/>
<accession>A0A4P6ZKN7</accession>
<keyword evidence="2" id="KW-0813">Transport</keyword>
<name>A0A4P6ZKN7_9LACO</name>
<evidence type="ECO:0000313" key="11">
    <source>
        <dbReference type="Proteomes" id="UP000294321"/>
    </source>
</evidence>
<dbReference type="Pfam" id="PF00324">
    <property type="entry name" value="AA_permease"/>
    <property type="match status" value="1"/>
</dbReference>
<dbReference type="PIRSF" id="PIRSF006060">
    <property type="entry name" value="AA_transporter"/>
    <property type="match status" value="1"/>
</dbReference>
<dbReference type="EMBL" id="CP034726">
    <property type="protein sequence ID" value="QBP18345.1"/>
    <property type="molecule type" value="Genomic_DNA"/>
</dbReference>
<evidence type="ECO:0000313" key="10">
    <source>
        <dbReference type="EMBL" id="QBP18345.1"/>
    </source>
</evidence>
<dbReference type="PANTHER" id="PTHR43495:SF6">
    <property type="entry name" value="THREONINE_SERINE TRANSPORTER YBXG-RELATED"/>
    <property type="match status" value="1"/>
</dbReference>
<gene>
    <name evidence="10" type="ORF">ELX58_04165</name>
</gene>
<keyword evidence="5" id="KW-0029">Amino-acid transport</keyword>
<dbReference type="Proteomes" id="UP000294321">
    <property type="component" value="Chromosome"/>
</dbReference>
<feature type="transmembrane region" description="Helical" evidence="8">
    <location>
        <begin position="97"/>
        <end position="119"/>
    </location>
</feature>
<dbReference type="GO" id="GO:0006865">
    <property type="term" value="P:amino acid transport"/>
    <property type="evidence" value="ECO:0007669"/>
    <property type="project" value="UniProtKB-KW"/>
</dbReference>
<dbReference type="GO" id="GO:0055085">
    <property type="term" value="P:transmembrane transport"/>
    <property type="evidence" value="ECO:0007669"/>
    <property type="project" value="InterPro"/>
</dbReference>
<feature type="transmembrane region" description="Helical" evidence="8">
    <location>
        <begin position="155"/>
        <end position="176"/>
    </location>
</feature>
<feature type="transmembrane region" description="Helical" evidence="8">
    <location>
        <begin position="188"/>
        <end position="210"/>
    </location>
</feature>
<organism evidence="10 11">
    <name type="scientific">Acetilactobacillus jinshanensis</name>
    <dbReference type="NCBI Taxonomy" id="1720083"/>
    <lineage>
        <taxon>Bacteria</taxon>
        <taxon>Bacillati</taxon>
        <taxon>Bacillota</taxon>
        <taxon>Bacilli</taxon>
        <taxon>Lactobacillales</taxon>
        <taxon>Lactobacillaceae</taxon>
        <taxon>Acetilactobacillus</taxon>
    </lineage>
</organism>
<feature type="transmembrane region" description="Helical" evidence="8">
    <location>
        <begin position="410"/>
        <end position="428"/>
    </location>
</feature>
<keyword evidence="7 8" id="KW-0472">Membrane</keyword>
<dbReference type="FunFam" id="1.20.1740.10:FF:000001">
    <property type="entry name" value="Amino acid permease"/>
    <property type="match status" value="1"/>
</dbReference>
<evidence type="ECO:0000256" key="5">
    <source>
        <dbReference type="ARBA" id="ARBA00022970"/>
    </source>
</evidence>
<sequence>MVRHARHLQRELTPRKIQMIALGGAIGVGLFMGSASTIDWTGPSVLIDYAIAGLVMYLIMRALGEMLYIKPVTGSFADFATKYMHPVFGYLSAWSNIFEWVMVGMSEVVAMGVYCSFWWPNLPKWIPSLIAIVFLESINLVSVRSFGTLEYWFSFIKVFTIILMIIAGFGVILFGFGNGMHPTGISNLWTHGFFAGGVKGFFFAFAIVLASYQGIVEFMGTTAGEAKNPKRSIIKATQSTIYRILIFYIGSIFVIISIYPWNELKTIGSPFVEIFVKLGITVAAGIINFVVLTAAFSGCNSGIYNISRMAYALAKKHELPKSFAKLNRRGVPYIAVLAVAIGLLLGVVLSIVLPMVLNDGSKVFVMIYSSSVLPGMVPWFVILVSQLKFRKQESPAIIQKHPFKMPFSPTSNYFVFIMLGLTVIFMALNPDTQIPLLLGVVFLIIMTIIYYAKYNKQVTK</sequence>
<feature type="transmembrane region" description="Helical" evidence="8">
    <location>
        <begin position="44"/>
        <end position="60"/>
    </location>
</feature>
<evidence type="ECO:0000256" key="2">
    <source>
        <dbReference type="ARBA" id="ARBA00022448"/>
    </source>
</evidence>
<dbReference type="OrthoDB" id="9780162at2"/>
<reference evidence="11" key="1">
    <citation type="submission" date="2018-12" db="EMBL/GenBank/DDBJ databases">
        <title>A new species of lactobacillus.</title>
        <authorList>
            <person name="Jian Y."/>
            <person name="Xin L."/>
            <person name="Hong Z.J."/>
            <person name="Ming L.Z."/>
            <person name="Hong X.Z."/>
        </authorList>
    </citation>
    <scope>NUCLEOTIDE SEQUENCE [LARGE SCALE GENOMIC DNA]</scope>
    <source>
        <strain evidence="11">HSLZ-75</strain>
    </source>
</reference>
<dbReference type="RefSeq" id="WP_133441904.1">
    <property type="nucleotide sequence ID" value="NZ_CP034726.1"/>
</dbReference>
<feature type="domain" description="Amino acid permease/ SLC12A" evidence="9">
    <location>
        <begin position="17"/>
        <end position="456"/>
    </location>
</feature>
<keyword evidence="6 8" id="KW-1133">Transmembrane helix</keyword>
<evidence type="ECO:0000256" key="1">
    <source>
        <dbReference type="ARBA" id="ARBA00004651"/>
    </source>
</evidence>
<dbReference type="GO" id="GO:0005886">
    <property type="term" value="C:plasma membrane"/>
    <property type="evidence" value="ECO:0007669"/>
    <property type="project" value="UniProtKB-SubCell"/>
</dbReference>
<evidence type="ECO:0000256" key="3">
    <source>
        <dbReference type="ARBA" id="ARBA00022475"/>
    </source>
</evidence>
<keyword evidence="3" id="KW-1003">Cell membrane</keyword>
<dbReference type="InterPro" id="IPR004841">
    <property type="entry name" value="AA-permease/SLC12A_dom"/>
</dbReference>
<feature type="transmembrane region" description="Helical" evidence="8">
    <location>
        <begin position="125"/>
        <end position="143"/>
    </location>
</feature>
<feature type="transmembrane region" description="Helical" evidence="8">
    <location>
        <begin position="20"/>
        <end position="38"/>
    </location>
</feature>
<keyword evidence="4 8" id="KW-0812">Transmembrane</keyword>
<proteinExistence type="predicted"/>
<evidence type="ECO:0000256" key="7">
    <source>
        <dbReference type="ARBA" id="ARBA00023136"/>
    </source>
</evidence>
<evidence type="ECO:0000256" key="8">
    <source>
        <dbReference type="SAM" id="Phobius"/>
    </source>
</evidence>
<evidence type="ECO:0000256" key="6">
    <source>
        <dbReference type="ARBA" id="ARBA00022989"/>
    </source>
</evidence>
<dbReference type="PANTHER" id="PTHR43495">
    <property type="entry name" value="GABA PERMEASE"/>
    <property type="match status" value="1"/>
</dbReference>
<feature type="transmembrane region" description="Helical" evidence="8">
    <location>
        <begin position="434"/>
        <end position="452"/>
    </location>
</feature>
<evidence type="ECO:0000259" key="9">
    <source>
        <dbReference type="Pfam" id="PF00324"/>
    </source>
</evidence>
<dbReference type="PROSITE" id="PS00218">
    <property type="entry name" value="AMINO_ACID_PERMEASE_1"/>
    <property type="match status" value="1"/>
</dbReference>
<comment type="subcellular location">
    <subcellularLocation>
        <location evidence="1">Cell membrane</location>
        <topology evidence="1">Multi-pass membrane protein</topology>
    </subcellularLocation>
</comment>
<dbReference type="AlphaFoldDB" id="A0A4P6ZKN7"/>
<evidence type="ECO:0000256" key="4">
    <source>
        <dbReference type="ARBA" id="ARBA00022692"/>
    </source>
</evidence>
<feature type="transmembrane region" description="Helical" evidence="8">
    <location>
        <begin position="363"/>
        <end position="389"/>
    </location>
</feature>
<keyword evidence="11" id="KW-1185">Reference proteome</keyword>
<protein>
    <submittedName>
        <fullName evidence="10">Amino acid permease</fullName>
    </submittedName>
</protein>
<feature type="transmembrane region" description="Helical" evidence="8">
    <location>
        <begin position="274"/>
        <end position="299"/>
    </location>
</feature>
<feature type="transmembrane region" description="Helical" evidence="8">
    <location>
        <begin position="240"/>
        <end position="262"/>
    </location>
</feature>
<dbReference type="Gene3D" id="1.20.1740.10">
    <property type="entry name" value="Amino acid/polyamine transporter I"/>
    <property type="match status" value="1"/>
</dbReference>